<comment type="caution">
    <text evidence="2">The sequence shown here is derived from an EMBL/GenBank/DDBJ whole genome shotgun (WGS) entry which is preliminary data.</text>
</comment>
<gene>
    <name evidence="2" type="ORF">C7M84_011855</name>
</gene>
<reference evidence="2 3" key="2">
    <citation type="submission" date="2019-01" db="EMBL/GenBank/DDBJ databases">
        <title>The decoding of complex shrimp genome reveals the adaptation for benthos swimmer, frequently molting mechanism and breeding impact on genome.</title>
        <authorList>
            <person name="Sun Y."/>
            <person name="Gao Y."/>
            <person name="Yu Y."/>
        </authorList>
    </citation>
    <scope>NUCLEOTIDE SEQUENCE [LARGE SCALE GENOMIC DNA]</scope>
    <source>
        <tissue evidence="2">Muscle</tissue>
    </source>
</reference>
<proteinExistence type="predicted"/>
<keyword evidence="3" id="KW-1185">Reference proteome</keyword>
<dbReference type="AlphaFoldDB" id="A0A423T091"/>
<feature type="signal peptide" evidence="1">
    <location>
        <begin position="1"/>
        <end position="24"/>
    </location>
</feature>
<protein>
    <submittedName>
        <fullName evidence="2">Uncharacterized protein</fullName>
    </submittedName>
</protein>
<evidence type="ECO:0000256" key="1">
    <source>
        <dbReference type="SAM" id="SignalP"/>
    </source>
</evidence>
<dbReference type="EMBL" id="QCYY01002501">
    <property type="protein sequence ID" value="ROT69920.1"/>
    <property type="molecule type" value="Genomic_DNA"/>
</dbReference>
<feature type="non-terminal residue" evidence="2">
    <location>
        <position position="141"/>
    </location>
</feature>
<keyword evidence="1" id="KW-0732">Signal</keyword>
<name>A0A423T091_PENVA</name>
<reference evidence="2 3" key="1">
    <citation type="submission" date="2018-04" db="EMBL/GenBank/DDBJ databases">
        <authorList>
            <person name="Zhang X."/>
            <person name="Yuan J."/>
            <person name="Li F."/>
            <person name="Xiang J."/>
        </authorList>
    </citation>
    <scope>NUCLEOTIDE SEQUENCE [LARGE SCALE GENOMIC DNA]</scope>
    <source>
        <tissue evidence="2">Muscle</tissue>
    </source>
</reference>
<evidence type="ECO:0000313" key="3">
    <source>
        <dbReference type="Proteomes" id="UP000283509"/>
    </source>
</evidence>
<accession>A0A423T091</accession>
<feature type="chain" id="PRO_5019567049" evidence="1">
    <location>
        <begin position="25"/>
        <end position="141"/>
    </location>
</feature>
<evidence type="ECO:0000313" key="2">
    <source>
        <dbReference type="EMBL" id="ROT69920.1"/>
    </source>
</evidence>
<dbReference type="OrthoDB" id="5945460at2759"/>
<sequence>MSPRPRLIILAVVMAASILTVVLLHQGQLEAPPSQALQGGPRGEYDVWPPFSVEPKRDTAWYVQECFGGRQSEDIEVIFGQLLAAWSHSDNAECAELFSKFSYLYEVHDRYASRLGVPALLRRRLGRGSTTTRSCWSRFIV</sequence>
<dbReference type="Proteomes" id="UP000283509">
    <property type="component" value="Unassembled WGS sequence"/>
</dbReference>
<organism evidence="2 3">
    <name type="scientific">Penaeus vannamei</name>
    <name type="common">Whiteleg shrimp</name>
    <name type="synonym">Litopenaeus vannamei</name>
    <dbReference type="NCBI Taxonomy" id="6689"/>
    <lineage>
        <taxon>Eukaryota</taxon>
        <taxon>Metazoa</taxon>
        <taxon>Ecdysozoa</taxon>
        <taxon>Arthropoda</taxon>
        <taxon>Crustacea</taxon>
        <taxon>Multicrustacea</taxon>
        <taxon>Malacostraca</taxon>
        <taxon>Eumalacostraca</taxon>
        <taxon>Eucarida</taxon>
        <taxon>Decapoda</taxon>
        <taxon>Dendrobranchiata</taxon>
        <taxon>Penaeoidea</taxon>
        <taxon>Penaeidae</taxon>
        <taxon>Penaeus</taxon>
    </lineage>
</organism>